<feature type="signal peptide" evidence="7">
    <location>
        <begin position="1"/>
        <end position="25"/>
    </location>
</feature>
<dbReference type="GO" id="GO:0005537">
    <property type="term" value="F:D-mannose binding"/>
    <property type="evidence" value="ECO:0007669"/>
    <property type="project" value="TreeGrafter"/>
</dbReference>
<evidence type="ECO:0000313" key="9">
    <source>
        <dbReference type="EMBL" id="CCA70508.1"/>
    </source>
</evidence>
<evidence type="ECO:0000256" key="5">
    <source>
        <dbReference type="ARBA" id="ARBA00023136"/>
    </source>
</evidence>
<reference evidence="9 10" key="1">
    <citation type="journal article" date="2011" name="PLoS Pathog.">
        <title>Endophytic Life Strategies Decoded by Genome and Transcriptome Analyses of the Mutualistic Root Symbiont Piriformospora indica.</title>
        <authorList>
            <person name="Zuccaro A."/>
            <person name="Lahrmann U."/>
            <person name="Guldener U."/>
            <person name="Langen G."/>
            <person name="Pfiffi S."/>
            <person name="Biedenkopf D."/>
            <person name="Wong P."/>
            <person name="Samans B."/>
            <person name="Grimm C."/>
            <person name="Basiewicz M."/>
            <person name="Murat C."/>
            <person name="Martin F."/>
            <person name="Kogel K.H."/>
        </authorList>
    </citation>
    <scope>NUCLEOTIDE SEQUENCE [LARGE SCALE GENOMIC DNA]</scope>
    <source>
        <strain evidence="9 10">DSM 11827</strain>
    </source>
</reference>
<dbReference type="InParanoid" id="G4TGS7"/>
<dbReference type="OMA" id="GCTADIR"/>
<dbReference type="PANTHER" id="PTHR12223:SF45">
    <property type="entry name" value="RE50040P"/>
    <property type="match status" value="1"/>
</dbReference>
<dbReference type="GO" id="GO:0000139">
    <property type="term" value="C:Golgi membrane"/>
    <property type="evidence" value="ECO:0007669"/>
    <property type="project" value="TreeGrafter"/>
</dbReference>
<dbReference type="InterPro" id="IPR051136">
    <property type="entry name" value="Intracellular_Lectin-GPT"/>
</dbReference>
<dbReference type="eggNOG" id="KOG3839">
    <property type="taxonomic scope" value="Eukaryota"/>
</dbReference>
<name>G4TGS7_SERID</name>
<evidence type="ECO:0000313" key="10">
    <source>
        <dbReference type="Proteomes" id="UP000007148"/>
    </source>
</evidence>
<feature type="domain" description="L-type lectin-like" evidence="8">
    <location>
        <begin position="59"/>
        <end position="282"/>
    </location>
</feature>
<dbReference type="Pfam" id="PF03388">
    <property type="entry name" value="Lectin_leg-like"/>
    <property type="match status" value="1"/>
</dbReference>
<comment type="caution">
    <text evidence="9">The sequence shown here is derived from an EMBL/GenBank/DDBJ whole genome shotgun (WGS) entry which is preliminary data.</text>
</comment>
<organism evidence="9 10">
    <name type="scientific">Serendipita indica (strain DSM 11827)</name>
    <name type="common">Root endophyte fungus</name>
    <name type="synonym">Piriformospora indica</name>
    <dbReference type="NCBI Taxonomy" id="1109443"/>
    <lineage>
        <taxon>Eukaryota</taxon>
        <taxon>Fungi</taxon>
        <taxon>Dikarya</taxon>
        <taxon>Basidiomycota</taxon>
        <taxon>Agaricomycotina</taxon>
        <taxon>Agaricomycetes</taxon>
        <taxon>Sebacinales</taxon>
        <taxon>Serendipitaceae</taxon>
        <taxon>Serendipita</taxon>
    </lineage>
</organism>
<dbReference type="STRING" id="1109443.G4TGS7"/>
<dbReference type="FunCoup" id="G4TGS7">
    <property type="interactions" value="277"/>
</dbReference>
<keyword evidence="2 6" id="KW-0812">Transmembrane</keyword>
<evidence type="ECO:0000256" key="3">
    <source>
        <dbReference type="ARBA" id="ARBA00022729"/>
    </source>
</evidence>
<comment type="subcellular location">
    <subcellularLocation>
        <location evidence="1">Membrane</location>
        <topology evidence="1">Single-pass type I membrane protein</topology>
    </subcellularLocation>
</comment>
<dbReference type="Gene3D" id="2.60.120.200">
    <property type="match status" value="1"/>
</dbReference>
<keyword evidence="4 6" id="KW-1133">Transmembrane helix</keyword>
<keyword evidence="3 7" id="KW-0732">Signal</keyword>
<accession>G4TGS7</accession>
<dbReference type="GO" id="GO:0005793">
    <property type="term" value="C:endoplasmic reticulum-Golgi intermediate compartment"/>
    <property type="evidence" value="ECO:0007669"/>
    <property type="project" value="TreeGrafter"/>
</dbReference>
<dbReference type="SUPFAM" id="SSF49899">
    <property type="entry name" value="Concanavalin A-like lectins/glucanases"/>
    <property type="match status" value="1"/>
</dbReference>
<feature type="chain" id="PRO_5003468738" evidence="7">
    <location>
        <begin position="26"/>
        <end position="345"/>
    </location>
</feature>
<evidence type="ECO:0000256" key="1">
    <source>
        <dbReference type="ARBA" id="ARBA00004479"/>
    </source>
</evidence>
<proteinExistence type="predicted"/>
<dbReference type="InterPro" id="IPR013320">
    <property type="entry name" value="ConA-like_dom_sf"/>
</dbReference>
<sequence>MASARPSAFLGLLLFCLILCSFTSAERSAGTGPVNAGQKKYITSRTLRGVGLERNVELAVPLRTHSIFAPYVDSDLQNRWFSFGADAYVNTNKHIRLTRGVPSQCGWLWSRLPLTASNWQIEMEFKISGQPSHLYGDGMAIWLTTERAIEGPVFCSKDKWKGLGIIIDTYANSHHTYAFPRVMAMMGDGNTEYDLGNDGKANSIAACSAKVRRTDITTKIRMTYFRDDFFQVQMQYKGFDDWTDCFVIRNLSIPLNPFLGITAQTGDVFDEHDVISINTHSTRLANSNLPGNAGSSETPSTKKSGGGFFSTLLKLIFFGAVCAAGLAAFRAYQAKKGKPWDAKRF</sequence>
<dbReference type="InterPro" id="IPR005052">
    <property type="entry name" value="Lectin_leg"/>
</dbReference>
<dbReference type="AlphaFoldDB" id="G4TGS7"/>
<protein>
    <submittedName>
        <fullName evidence="9">Related to vesicular integral-membrane protein VIP36</fullName>
    </submittedName>
</protein>
<gene>
    <name evidence="9" type="ORF">PIIN_04445</name>
</gene>
<evidence type="ECO:0000256" key="2">
    <source>
        <dbReference type="ARBA" id="ARBA00022692"/>
    </source>
</evidence>
<dbReference type="GO" id="GO:0030134">
    <property type="term" value="C:COPII-coated ER to Golgi transport vesicle"/>
    <property type="evidence" value="ECO:0007669"/>
    <property type="project" value="TreeGrafter"/>
</dbReference>
<evidence type="ECO:0000256" key="7">
    <source>
        <dbReference type="SAM" id="SignalP"/>
    </source>
</evidence>
<dbReference type="OrthoDB" id="270293at2759"/>
<evidence type="ECO:0000256" key="6">
    <source>
        <dbReference type="SAM" id="Phobius"/>
    </source>
</evidence>
<dbReference type="GO" id="GO:0005789">
    <property type="term" value="C:endoplasmic reticulum membrane"/>
    <property type="evidence" value="ECO:0007669"/>
    <property type="project" value="TreeGrafter"/>
</dbReference>
<dbReference type="Proteomes" id="UP000007148">
    <property type="component" value="Unassembled WGS sequence"/>
</dbReference>
<keyword evidence="10" id="KW-1185">Reference proteome</keyword>
<keyword evidence="5 6" id="KW-0472">Membrane</keyword>
<feature type="transmembrane region" description="Helical" evidence="6">
    <location>
        <begin position="308"/>
        <end position="329"/>
    </location>
</feature>
<dbReference type="EMBL" id="CAFZ01000085">
    <property type="protein sequence ID" value="CCA70508.1"/>
    <property type="molecule type" value="Genomic_DNA"/>
</dbReference>
<dbReference type="HOGENOM" id="CLU_041093_1_1_1"/>
<dbReference type="PANTHER" id="PTHR12223">
    <property type="entry name" value="VESICULAR MANNOSE-BINDING LECTIN"/>
    <property type="match status" value="1"/>
</dbReference>
<evidence type="ECO:0000259" key="8">
    <source>
        <dbReference type="PROSITE" id="PS51328"/>
    </source>
</evidence>
<dbReference type="GO" id="GO:0006888">
    <property type="term" value="P:endoplasmic reticulum to Golgi vesicle-mediated transport"/>
    <property type="evidence" value="ECO:0007669"/>
    <property type="project" value="TreeGrafter"/>
</dbReference>
<dbReference type="PROSITE" id="PS51328">
    <property type="entry name" value="L_LECTIN_LIKE"/>
    <property type="match status" value="1"/>
</dbReference>
<evidence type="ECO:0000256" key="4">
    <source>
        <dbReference type="ARBA" id="ARBA00022989"/>
    </source>
</evidence>
<dbReference type="CDD" id="cd07308">
    <property type="entry name" value="lectin_leg-like"/>
    <property type="match status" value="1"/>
</dbReference>